<dbReference type="STRING" id="1566387.QV13_05470"/>
<dbReference type="EMBL" id="MDEO01000026">
    <property type="protein sequence ID" value="OCX22891.1"/>
    <property type="molecule type" value="Genomic_DNA"/>
</dbReference>
<comment type="caution">
    <text evidence="1">The sequence shown here is derived from an EMBL/GenBank/DDBJ whole genome shotgun (WGS) entry which is preliminary data.</text>
</comment>
<proteinExistence type="predicted"/>
<sequence>MSEVWSMDWYLVPLQYDCRHCGTQADGYGLVLGPNTQVSQGTTAENWDVDRLGTYGAVCGWKRAGPQRCEFITAMSEGRLRFTKDELLLACEHCGGRTGLGAVAPTAMENFVQWGSLRAMRNERRMIVAKGADIAKFHDGTVIDFDRAIGPSFAVVARGACHNDSRGQGRIEILLDLAAGHYAWSTMFGNRGSQKAWSTLSAVSGRQIATMVEQLALAEIDLTSLGCIDDAGPVCRFAFEQIVNGLMASGYACDAGRS</sequence>
<evidence type="ECO:0000313" key="1">
    <source>
        <dbReference type="EMBL" id="OCX22891.1"/>
    </source>
</evidence>
<gene>
    <name evidence="1" type="ORF">QV13_05470</name>
</gene>
<dbReference type="AlphaFoldDB" id="A0A1C2E7D1"/>
<dbReference type="OrthoDB" id="8378772at2"/>
<dbReference type="Proteomes" id="UP000094412">
    <property type="component" value="Unassembled WGS sequence"/>
</dbReference>
<accession>A0A1C2E7D1</accession>
<evidence type="ECO:0000313" key="2">
    <source>
        <dbReference type="Proteomes" id="UP000094412"/>
    </source>
</evidence>
<name>A0A1C2E7D1_9HYPH</name>
<organism evidence="1 2">
    <name type="scientific">Mesorhizobium hungaricum</name>
    <dbReference type="NCBI Taxonomy" id="1566387"/>
    <lineage>
        <taxon>Bacteria</taxon>
        <taxon>Pseudomonadati</taxon>
        <taxon>Pseudomonadota</taxon>
        <taxon>Alphaproteobacteria</taxon>
        <taxon>Hyphomicrobiales</taxon>
        <taxon>Phyllobacteriaceae</taxon>
        <taxon>Mesorhizobium</taxon>
    </lineage>
</organism>
<keyword evidence="2" id="KW-1185">Reference proteome</keyword>
<reference evidence="1 2" key="1">
    <citation type="submission" date="2016-08" db="EMBL/GenBank/DDBJ databases">
        <title>Whole genome sequence of Mesorhizobium sp. strain UASWS1009 isolated from industrial sewage.</title>
        <authorList>
            <person name="Crovadore J."/>
            <person name="Calmin G."/>
            <person name="Chablais R."/>
            <person name="Cochard B."/>
            <person name="Lefort F."/>
        </authorList>
    </citation>
    <scope>NUCLEOTIDE SEQUENCE [LARGE SCALE GENOMIC DNA]</scope>
    <source>
        <strain evidence="1 2">UASWS1009</strain>
    </source>
</reference>
<protein>
    <submittedName>
        <fullName evidence="1">Uncharacterized protein</fullName>
    </submittedName>
</protein>